<proteinExistence type="predicted"/>
<dbReference type="AlphaFoldDB" id="A0A0V1MWQ1"/>
<evidence type="ECO:0000313" key="1">
    <source>
        <dbReference type="EMBL" id="KRZ76019.1"/>
    </source>
</evidence>
<accession>A0A0V1MWQ1</accession>
<dbReference type="Proteomes" id="UP000054843">
    <property type="component" value="Unassembled WGS sequence"/>
</dbReference>
<reference evidence="1 2" key="1">
    <citation type="submission" date="2015-01" db="EMBL/GenBank/DDBJ databases">
        <title>Evolution of Trichinella species and genotypes.</title>
        <authorList>
            <person name="Korhonen P.K."/>
            <person name="Edoardo P."/>
            <person name="Giuseppe L.R."/>
            <person name="Gasser R.B."/>
        </authorList>
    </citation>
    <scope>NUCLEOTIDE SEQUENCE [LARGE SCALE GENOMIC DNA]</scope>
    <source>
        <strain evidence="1">ISS1980</strain>
    </source>
</reference>
<name>A0A0V1MWQ1_9BILA</name>
<protein>
    <submittedName>
        <fullName evidence="1">Uncharacterized protein</fullName>
    </submittedName>
</protein>
<dbReference type="EMBL" id="JYDO01000032">
    <property type="protein sequence ID" value="KRZ76019.1"/>
    <property type="molecule type" value="Genomic_DNA"/>
</dbReference>
<gene>
    <name evidence="1" type="ORF">T10_12241</name>
</gene>
<evidence type="ECO:0000313" key="2">
    <source>
        <dbReference type="Proteomes" id="UP000054843"/>
    </source>
</evidence>
<keyword evidence="2" id="KW-1185">Reference proteome</keyword>
<comment type="caution">
    <text evidence="1">The sequence shown here is derived from an EMBL/GenBank/DDBJ whole genome shotgun (WGS) entry which is preliminary data.</text>
</comment>
<sequence>MPLSQMLIMKKAKIIFNNKVEMNLKILQLALKKRANIHNIRISDEAASSNVKAAQEFPEQDVQESLIRVS</sequence>
<organism evidence="1 2">
    <name type="scientific">Trichinella papuae</name>
    <dbReference type="NCBI Taxonomy" id="268474"/>
    <lineage>
        <taxon>Eukaryota</taxon>
        <taxon>Metazoa</taxon>
        <taxon>Ecdysozoa</taxon>
        <taxon>Nematoda</taxon>
        <taxon>Enoplea</taxon>
        <taxon>Dorylaimia</taxon>
        <taxon>Trichinellida</taxon>
        <taxon>Trichinellidae</taxon>
        <taxon>Trichinella</taxon>
    </lineage>
</organism>